<comment type="caution">
    <text evidence="1">The sequence shown here is derived from an EMBL/GenBank/DDBJ whole genome shotgun (WGS) entry which is preliminary data.</text>
</comment>
<accession>A0A2T7UE32</accession>
<protein>
    <submittedName>
        <fullName evidence="1">Uncharacterized protein</fullName>
    </submittedName>
</protein>
<keyword evidence="2" id="KW-1185">Reference proteome</keyword>
<organism evidence="1 2">
    <name type="scientific">Limnohabitans planktonicus II-D5</name>
    <dbReference type="NCBI Taxonomy" id="1293045"/>
    <lineage>
        <taxon>Bacteria</taxon>
        <taxon>Pseudomonadati</taxon>
        <taxon>Pseudomonadota</taxon>
        <taxon>Betaproteobacteria</taxon>
        <taxon>Burkholderiales</taxon>
        <taxon>Comamonadaceae</taxon>
        <taxon>Limnohabitans</taxon>
    </lineage>
</organism>
<dbReference type="STRING" id="1293045.H663_01280"/>
<reference evidence="1" key="1">
    <citation type="submission" date="2017-04" db="EMBL/GenBank/DDBJ databases">
        <title>Unexpected and diverse lifestyles within the genus Limnohabitans.</title>
        <authorList>
            <person name="Kasalicky V."/>
            <person name="Mehrshad M."/>
            <person name="Andrei S.-A."/>
            <person name="Salcher M."/>
            <person name="Kratochvilova H."/>
            <person name="Simek K."/>
            <person name="Ghai R."/>
        </authorList>
    </citation>
    <scope>NUCLEOTIDE SEQUENCE [LARGE SCALE GENOMIC DNA]</scope>
    <source>
        <strain evidence="1">II-D5</strain>
    </source>
</reference>
<name>A0A2T7UE32_9BURK</name>
<evidence type="ECO:0000313" key="2">
    <source>
        <dbReference type="Proteomes" id="UP000037507"/>
    </source>
</evidence>
<dbReference type="AlphaFoldDB" id="A0A2T7UE32"/>
<evidence type="ECO:0000313" key="1">
    <source>
        <dbReference type="EMBL" id="PVE42965.1"/>
    </source>
</evidence>
<dbReference type="EMBL" id="LFYT02000009">
    <property type="protein sequence ID" value="PVE42965.1"/>
    <property type="molecule type" value="Genomic_DNA"/>
</dbReference>
<gene>
    <name evidence="1" type="ORF">H663_009465</name>
</gene>
<proteinExistence type="predicted"/>
<sequence>MGQAHGLREHKEPFMRTKQTQSLFFLAQCLRSVVGMGLTLVLCVHFGVNAQSTITVQSPAPVVSAPGLTQAQVKTQYENCPSGHYTGPRPGKARYTKDPWLWVVTPEFARKFCMPPEFVSSELQGAEAIAYKMVQNQDEEVCGWGDNPDVCRRASEHRFEIYYKNRTIPKERDVPYFHAARTPSTKLLASSDAQWQFKMKSLKKKPRIGALGVFESQQFGLQSVKDGKIAWPLGTLAQEVYYEEVFEGIDYLAVEGASGFSRLEGWRKSGAKQMVITVRNPAAKDERRRSWEMPLSEFPLVIAIPPRLSERLIQNDQAKGLDLQGLAREALKRP</sequence>
<dbReference type="Proteomes" id="UP000037507">
    <property type="component" value="Unassembled WGS sequence"/>
</dbReference>